<evidence type="ECO:0000313" key="3">
    <source>
        <dbReference type="Proteomes" id="UP000236311"/>
    </source>
</evidence>
<dbReference type="InterPro" id="IPR029322">
    <property type="entry name" value="DUF4474"/>
</dbReference>
<gene>
    <name evidence="2" type="ORF">AMURIS_03314</name>
</gene>
<dbReference type="Pfam" id="PF14751">
    <property type="entry name" value="DUF4474"/>
    <property type="match status" value="1"/>
</dbReference>
<proteinExistence type="predicted"/>
<dbReference type="Proteomes" id="UP000236311">
    <property type="component" value="Unassembled WGS sequence"/>
</dbReference>
<evidence type="ECO:0000259" key="1">
    <source>
        <dbReference type="Pfam" id="PF14751"/>
    </source>
</evidence>
<dbReference type="EMBL" id="OFSM01000017">
    <property type="protein sequence ID" value="SOY30583.1"/>
    <property type="molecule type" value="Genomic_DNA"/>
</dbReference>
<accession>A0A2K4ZJB9</accession>
<dbReference type="OrthoDB" id="1863351at2"/>
<evidence type="ECO:0000313" key="2">
    <source>
        <dbReference type="EMBL" id="SOY30583.1"/>
    </source>
</evidence>
<sequence>MYVALFILLLLAFLGMLFGHFCRKKIICRIQCMDKCRKCSLLEELAEPFGYVYHCCCGFFSSTIDAWQKAAGYTWLYDYMAPRFQMVFDSLPVYFNYRGRTWLIEFWKGQYGINAGAEIGIYHADRLLSETEYRTAHFEAAGEEEMLSCSMQLCTEKGACVKISERHWWLTAFLPGVFSRPSELCLKAALCFPNREMLEGFYRGLCRAGYPAERISMQNLSLSFVFHQPGGQHYGLLTRFHRRLSQCLNRMYCCLFRWVTRPFECAEDRILFLYYYLPFCFRKLMRLRRFHRRCHRKNGCCRPGCCRRCRPCRREKP</sequence>
<protein>
    <recommendedName>
        <fullName evidence="1">DUF4474 domain-containing protein</fullName>
    </recommendedName>
</protein>
<name>A0A2K4ZJB9_9FIRM</name>
<feature type="domain" description="DUF4474" evidence="1">
    <location>
        <begin position="42"/>
        <end position="279"/>
    </location>
</feature>
<organism evidence="2 3">
    <name type="scientific">Acetatifactor muris</name>
    <dbReference type="NCBI Taxonomy" id="879566"/>
    <lineage>
        <taxon>Bacteria</taxon>
        <taxon>Bacillati</taxon>
        <taxon>Bacillota</taxon>
        <taxon>Clostridia</taxon>
        <taxon>Lachnospirales</taxon>
        <taxon>Lachnospiraceae</taxon>
        <taxon>Acetatifactor</taxon>
    </lineage>
</organism>
<reference evidence="2 3" key="1">
    <citation type="submission" date="2018-01" db="EMBL/GenBank/DDBJ databases">
        <authorList>
            <person name="Gaut B.S."/>
            <person name="Morton B.R."/>
            <person name="Clegg M.T."/>
            <person name="Duvall M.R."/>
        </authorList>
    </citation>
    <scope>NUCLEOTIDE SEQUENCE [LARGE SCALE GENOMIC DNA]</scope>
    <source>
        <strain evidence="2">GP69</strain>
    </source>
</reference>
<dbReference type="AlphaFoldDB" id="A0A2K4ZJB9"/>
<keyword evidence="3" id="KW-1185">Reference proteome</keyword>